<dbReference type="Proteomes" id="UP000680038">
    <property type="component" value="Unassembled WGS sequence"/>
</dbReference>
<dbReference type="InterPro" id="IPR041496">
    <property type="entry name" value="YitH/HolE_GNAT"/>
</dbReference>
<dbReference type="EMBL" id="CAJRAF010000002">
    <property type="protein sequence ID" value="CAG5000080.1"/>
    <property type="molecule type" value="Genomic_DNA"/>
</dbReference>
<dbReference type="RefSeq" id="WP_215239022.1">
    <property type="nucleotide sequence ID" value="NZ_CAJRAF010000002.1"/>
</dbReference>
<reference evidence="2" key="1">
    <citation type="submission" date="2021-04" db="EMBL/GenBank/DDBJ databases">
        <authorList>
            <person name="Rodrigo-Torres L."/>
            <person name="Arahal R. D."/>
            <person name="Lucena T."/>
        </authorList>
    </citation>
    <scope>NUCLEOTIDE SEQUENCE</scope>
    <source>
        <strain evidence="2">CECT 9275</strain>
    </source>
</reference>
<evidence type="ECO:0000259" key="1">
    <source>
        <dbReference type="PROSITE" id="PS51186"/>
    </source>
</evidence>
<name>A0A916JC12_9BACT</name>
<feature type="domain" description="N-acetyltransferase" evidence="1">
    <location>
        <begin position="7"/>
        <end position="146"/>
    </location>
</feature>
<comment type="caution">
    <text evidence="2">The sequence shown here is derived from an EMBL/GenBank/DDBJ whole genome shotgun (WGS) entry which is preliminary data.</text>
</comment>
<dbReference type="SUPFAM" id="SSF55729">
    <property type="entry name" value="Acyl-CoA N-acyltransferases (Nat)"/>
    <property type="match status" value="1"/>
</dbReference>
<dbReference type="PANTHER" id="PTHR47237">
    <property type="entry name" value="SLL0310 PROTEIN"/>
    <property type="match status" value="1"/>
</dbReference>
<dbReference type="PROSITE" id="PS51186">
    <property type="entry name" value="GNAT"/>
    <property type="match status" value="1"/>
</dbReference>
<dbReference type="CDD" id="cd04301">
    <property type="entry name" value="NAT_SF"/>
    <property type="match status" value="1"/>
</dbReference>
<dbReference type="Pfam" id="PF00583">
    <property type="entry name" value="Acetyltransf_1"/>
    <property type="match status" value="1"/>
</dbReference>
<dbReference type="Gene3D" id="3.40.630.90">
    <property type="match status" value="1"/>
</dbReference>
<dbReference type="InterPro" id="IPR052729">
    <property type="entry name" value="Acyl/Acetyltrans_Enzymes"/>
</dbReference>
<dbReference type="AlphaFoldDB" id="A0A916JC12"/>
<dbReference type="InterPro" id="IPR000182">
    <property type="entry name" value="GNAT_dom"/>
</dbReference>
<dbReference type="PANTHER" id="PTHR47237:SF2">
    <property type="entry name" value="BLL4206 PROTEIN"/>
    <property type="match status" value="1"/>
</dbReference>
<organism evidence="2 3">
    <name type="scientific">Dyadobacter helix</name>
    <dbReference type="NCBI Taxonomy" id="2822344"/>
    <lineage>
        <taxon>Bacteria</taxon>
        <taxon>Pseudomonadati</taxon>
        <taxon>Bacteroidota</taxon>
        <taxon>Cytophagia</taxon>
        <taxon>Cytophagales</taxon>
        <taxon>Spirosomataceae</taxon>
        <taxon>Dyadobacter</taxon>
    </lineage>
</organism>
<proteinExistence type="predicted"/>
<dbReference type="Gene3D" id="3.40.630.30">
    <property type="match status" value="1"/>
</dbReference>
<keyword evidence="3" id="KW-1185">Reference proteome</keyword>
<dbReference type="InterPro" id="IPR016181">
    <property type="entry name" value="Acyl_CoA_acyltransferase"/>
</dbReference>
<accession>A0A916JC12</accession>
<evidence type="ECO:0000313" key="2">
    <source>
        <dbReference type="EMBL" id="CAG5000080.1"/>
    </source>
</evidence>
<gene>
    <name evidence="2" type="ORF">DYBT9275_02380</name>
</gene>
<dbReference type="GO" id="GO:0016747">
    <property type="term" value="F:acyltransferase activity, transferring groups other than amino-acyl groups"/>
    <property type="evidence" value="ECO:0007669"/>
    <property type="project" value="InterPro"/>
</dbReference>
<dbReference type="Pfam" id="PF18014">
    <property type="entry name" value="Acetyltransf_18"/>
    <property type="match status" value="1"/>
</dbReference>
<evidence type="ECO:0000313" key="3">
    <source>
        <dbReference type="Proteomes" id="UP000680038"/>
    </source>
</evidence>
<sequence length="289" mass="31848">MQEASAFQIRPMSATDLPLCRHLVQEAGWNQLDADWLRAMELEPEGCFVAMADNFPLATTTTCRLGGIGWIAMVLVDKKARGQGIARRMVEYAIAYLERNGVETIRLDATAMGQGLYKKLGFREEYEVIRFCGYPAPADLYRGDLQVVSTDSQIMAEIMDLDKKATGTDRKSFVNALLRIADSPFYYDSLPGENTVTAFAGFREGCNAVQIGPAVALTPDSGGKVLDAVVSHFVGKQVYIDIPVPNQPAVMWAATQGFTEQRRFMRMYRGIEVQDAPGLIWASSGPEKG</sequence>
<protein>
    <recommendedName>
        <fullName evidence="1">N-acetyltransferase domain-containing protein</fullName>
    </recommendedName>
</protein>